<gene>
    <name evidence="2" type="ORF">EJ08DRAFT_646741</name>
</gene>
<dbReference type="AlphaFoldDB" id="A0A9P4NXP2"/>
<feature type="compositionally biased region" description="Basic and acidic residues" evidence="1">
    <location>
        <begin position="24"/>
        <end position="52"/>
    </location>
</feature>
<accession>A0A9P4NXP2</accession>
<name>A0A9P4NXP2_9PEZI</name>
<sequence length="52" mass="6279">MAYQGNKRRAGEEALFQSENEIPETQKEVGEKPEESKEKRQKKEREEREKER</sequence>
<proteinExistence type="predicted"/>
<reference evidence="2" key="1">
    <citation type="journal article" date="2020" name="Stud. Mycol.">
        <title>101 Dothideomycetes genomes: a test case for predicting lifestyles and emergence of pathogens.</title>
        <authorList>
            <person name="Haridas S."/>
            <person name="Albert R."/>
            <person name="Binder M."/>
            <person name="Bloem J."/>
            <person name="Labutti K."/>
            <person name="Salamov A."/>
            <person name="Andreopoulos B."/>
            <person name="Baker S."/>
            <person name="Barry K."/>
            <person name="Bills G."/>
            <person name="Bluhm B."/>
            <person name="Cannon C."/>
            <person name="Castanera R."/>
            <person name="Culley D."/>
            <person name="Daum C."/>
            <person name="Ezra D."/>
            <person name="Gonzalez J."/>
            <person name="Henrissat B."/>
            <person name="Kuo A."/>
            <person name="Liang C."/>
            <person name="Lipzen A."/>
            <person name="Lutzoni F."/>
            <person name="Magnuson J."/>
            <person name="Mondo S."/>
            <person name="Nolan M."/>
            <person name="Ohm R."/>
            <person name="Pangilinan J."/>
            <person name="Park H.-J."/>
            <person name="Ramirez L."/>
            <person name="Alfaro M."/>
            <person name="Sun H."/>
            <person name="Tritt A."/>
            <person name="Yoshinaga Y."/>
            <person name="Zwiers L.-H."/>
            <person name="Turgeon B."/>
            <person name="Goodwin S."/>
            <person name="Spatafora J."/>
            <person name="Crous P."/>
            <person name="Grigoriev I."/>
        </authorList>
    </citation>
    <scope>NUCLEOTIDE SEQUENCE</scope>
    <source>
        <strain evidence="2">CBS 130266</strain>
    </source>
</reference>
<dbReference type="EMBL" id="MU007017">
    <property type="protein sequence ID" value="KAF2434319.1"/>
    <property type="molecule type" value="Genomic_DNA"/>
</dbReference>
<evidence type="ECO:0000313" key="3">
    <source>
        <dbReference type="Proteomes" id="UP000800235"/>
    </source>
</evidence>
<evidence type="ECO:0000256" key="1">
    <source>
        <dbReference type="SAM" id="MobiDB-lite"/>
    </source>
</evidence>
<dbReference type="Proteomes" id="UP000800235">
    <property type="component" value="Unassembled WGS sequence"/>
</dbReference>
<evidence type="ECO:0000313" key="2">
    <source>
        <dbReference type="EMBL" id="KAF2434319.1"/>
    </source>
</evidence>
<keyword evidence="3" id="KW-1185">Reference proteome</keyword>
<feature type="region of interest" description="Disordered" evidence="1">
    <location>
        <begin position="1"/>
        <end position="52"/>
    </location>
</feature>
<organism evidence="2 3">
    <name type="scientific">Tothia fuscella</name>
    <dbReference type="NCBI Taxonomy" id="1048955"/>
    <lineage>
        <taxon>Eukaryota</taxon>
        <taxon>Fungi</taxon>
        <taxon>Dikarya</taxon>
        <taxon>Ascomycota</taxon>
        <taxon>Pezizomycotina</taxon>
        <taxon>Dothideomycetes</taxon>
        <taxon>Pleosporomycetidae</taxon>
        <taxon>Venturiales</taxon>
        <taxon>Cylindrosympodiaceae</taxon>
        <taxon>Tothia</taxon>
    </lineage>
</organism>
<comment type="caution">
    <text evidence="2">The sequence shown here is derived from an EMBL/GenBank/DDBJ whole genome shotgun (WGS) entry which is preliminary data.</text>
</comment>
<protein>
    <submittedName>
        <fullName evidence="2">Uncharacterized protein</fullName>
    </submittedName>
</protein>